<evidence type="ECO:0000313" key="9">
    <source>
        <dbReference type="Proteomes" id="UP000077002"/>
    </source>
</evidence>
<dbReference type="GO" id="GO:0005634">
    <property type="term" value="C:nucleus"/>
    <property type="evidence" value="ECO:0007669"/>
    <property type="project" value="UniProtKB-SubCell"/>
</dbReference>
<reference evidence="8 9" key="1">
    <citation type="submission" date="2016-03" db="EMBL/GenBank/DDBJ databases">
        <title>Draft genome sequence of the Fonsecaea monophora CBS 269.37.</title>
        <authorList>
            <person name="Bombassaro A."/>
            <person name="Vinicius W.A."/>
            <person name="De Hoog S."/>
            <person name="Sun J."/>
            <person name="Souza E.M."/>
            <person name="Raittz R.T."/>
            <person name="Costa F."/>
            <person name="Leao A.C."/>
            <person name="Tadra-Sfeir M.Z."/>
            <person name="Baura V."/>
            <person name="Balsanelli E."/>
            <person name="Pedrosa F.O."/>
            <person name="Moreno L.F."/>
            <person name="Steffens M.B."/>
            <person name="Xi L."/>
            <person name="Bocca A.L."/>
            <person name="Felipe M.S."/>
            <person name="Teixeira M."/>
            <person name="Telles Filho F.Q."/>
            <person name="Azevedo C.M."/>
            <person name="Gomes R."/>
            <person name="Vicente V.A."/>
        </authorList>
    </citation>
    <scope>NUCLEOTIDE SEQUENCE [LARGE SCALE GENOMIC DNA]</scope>
    <source>
        <strain evidence="8 9">CBS 269.37</strain>
    </source>
</reference>
<comment type="subcellular location">
    <subcellularLocation>
        <location evidence="1">Nucleus</location>
    </subcellularLocation>
</comment>
<dbReference type="PANTHER" id="PTHR46910:SF37">
    <property type="entry name" value="ZN(II)2CYS6 TRANSCRIPTION FACTOR (EUROFUNG)"/>
    <property type="match status" value="1"/>
</dbReference>
<keyword evidence="4" id="KW-0804">Transcription</keyword>
<gene>
    <name evidence="8" type="ORF">AYO21_11643</name>
</gene>
<sequence>MYQDFTTHCDLMDEVLGDTGILTPQIFEADQLLDFLPGKTPDFNGIFSTTHQTTRDQPPGNDESFASHLTPEDFPSDARMHSSEAGLGGVGLDVDNAYFSTSSRGHRPSRWGEAYLEEDVGHSLQKAASGHIKYMGPSMAFVAGTQIGQTWITNATSSTYFADQMHSFLSKWTPDALDDVLSTSRPYDAAYLPSYDVALSYLQIIEADLSSAFPVLDQQSFIHEFNRSYSSLSHVQNPTWCALVNIVLAMGSRASVSTNDDQTCGLFCNALGLFSRVALGLSSLRKVQTLTLMYLFLSHSTSPHWGYTILACAVRDSQALGLHLQPRRAWGFSHEELRQRSLVFWTLYCLDTPRHTVLTFRLGRAPILRREDIEVQVPKHILEADFSNPEDCGFMDDPLLGLPQRELFLANIEVSHILQRVFELTARSLELEILESKTAEIEKEISTFCDSLDANWLLKSGNEARQISNTSHLLRLPLLVLNSSICVARCILGIRVLAGKTVQGLKHKSSDLLPDHASSETRDLEKTGEAAALLIRMITALPKDVSNFYWYLEPFPAFALYVLYLAILHNPAAPEASEYMELISIVVESSVHSVDTPRPLLGDPHLTHFLTFFARSARMTITRAKS</sequence>
<organism evidence="8 9">
    <name type="scientific">Fonsecaea monophora</name>
    <dbReference type="NCBI Taxonomy" id="254056"/>
    <lineage>
        <taxon>Eukaryota</taxon>
        <taxon>Fungi</taxon>
        <taxon>Dikarya</taxon>
        <taxon>Ascomycota</taxon>
        <taxon>Pezizomycotina</taxon>
        <taxon>Eurotiomycetes</taxon>
        <taxon>Chaetothyriomycetidae</taxon>
        <taxon>Chaetothyriales</taxon>
        <taxon>Herpotrichiellaceae</taxon>
        <taxon>Fonsecaea</taxon>
    </lineage>
</organism>
<feature type="region of interest" description="Disordered" evidence="6">
    <location>
        <begin position="47"/>
        <end position="86"/>
    </location>
</feature>
<dbReference type="Proteomes" id="UP000077002">
    <property type="component" value="Unassembled WGS sequence"/>
</dbReference>
<proteinExistence type="predicted"/>
<evidence type="ECO:0000313" key="8">
    <source>
        <dbReference type="EMBL" id="OAG34199.1"/>
    </source>
</evidence>
<keyword evidence="3" id="KW-0238">DNA-binding</keyword>
<evidence type="ECO:0000256" key="5">
    <source>
        <dbReference type="ARBA" id="ARBA00023242"/>
    </source>
</evidence>
<dbReference type="AlphaFoldDB" id="A0A177ET85"/>
<evidence type="ECO:0000256" key="2">
    <source>
        <dbReference type="ARBA" id="ARBA00023015"/>
    </source>
</evidence>
<dbReference type="OrthoDB" id="4117959at2759"/>
<evidence type="ECO:0000256" key="3">
    <source>
        <dbReference type="ARBA" id="ARBA00023125"/>
    </source>
</evidence>
<dbReference type="Pfam" id="PF04082">
    <property type="entry name" value="Fungal_trans"/>
    <property type="match status" value="1"/>
</dbReference>
<dbReference type="GO" id="GO:0003700">
    <property type="term" value="F:DNA-binding transcription factor activity"/>
    <property type="evidence" value="ECO:0007669"/>
    <property type="project" value="InterPro"/>
</dbReference>
<dbReference type="GeneID" id="34606731"/>
<dbReference type="PANTHER" id="PTHR46910">
    <property type="entry name" value="TRANSCRIPTION FACTOR PDR1"/>
    <property type="match status" value="1"/>
</dbReference>
<dbReference type="InterPro" id="IPR050987">
    <property type="entry name" value="AtrR-like"/>
</dbReference>
<evidence type="ECO:0000256" key="1">
    <source>
        <dbReference type="ARBA" id="ARBA00004123"/>
    </source>
</evidence>
<evidence type="ECO:0000256" key="6">
    <source>
        <dbReference type="SAM" id="MobiDB-lite"/>
    </source>
</evidence>
<protein>
    <recommendedName>
        <fullName evidence="7">Xylanolytic transcriptional activator regulatory domain-containing protein</fullName>
    </recommendedName>
</protein>
<keyword evidence="9" id="KW-1185">Reference proteome</keyword>
<feature type="domain" description="Xylanolytic transcriptional activator regulatory" evidence="7">
    <location>
        <begin position="210"/>
        <end position="432"/>
    </location>
</feature>
<dbReference type="GO" id="GO:0006351">
    <property type="term" value="P:DNA-templated transcription"/>
    <property type="evidence" value="ECO:0007669"/>
    <property type="project" value="InterPro"/>
</dbReference>
<accession>A0A177ET85</accession>
<dbReference type="CDD" id="cd12148">
    <property type="entry name" value="fungal_TF_MHR"/>
    <property type="match status" value="1"/>
</dbReference>
<evidence type="ECO:0000259" key="7">
    <source>
        <dbReference type="Pfam" id="PF04082"/>
    </source>
</evidence>
<keyword evidence="2" id="KW-0805">Transcription regulation</keyword>
<dbReference type="RefSeq" id="XP_022506151.1">
    <property type="nucleotide sequence ID" value="XM_022661528.1"/>
</dbReference>
<dbReference type="EMBL" id="LVKK01000173">
    <property type="protein sequence ID" value="OAG34199.1"/>
    <property type="molecule type" value="Genomic_DNA"/>
</dbReference>
<name>A0A177ET85_9EURO</name>
<dbReference type="InterPro" id="IPR007219">
    <property type="entry name" value="XnlR_reg_dom"/>
</dbReference>
<dbReference type="GO" id="GO:0003677">
    <property type="term" value="F:DNA binding"/>
    <property type="evidence" value="ECO:0007669"/>
    <property type="project" value="UniProtKB-KW"/>
</dbReference>
<evidence type="ECO:0000256" key="4">
    <source>
        <dbReference type="ARBA" id="ARBA00023163"/>
    </source>
</evidence>
<comment type="caution">
    <text evidence="8">The sequence shown here is derived from an EMBL/GenBank/DDBJ whole genome shotgun (WGS) entry which is preliminary data.</text>
</comment>
<dbReference type="GO" id="GO:0008270">
    <property type="term" value="F:zinc ion binding"/>
    <property type="evidence" value="ECO:0007669"/>
    <property type="project" value="InterPro"/>
</dbReference>
<feature type="compositionally biased region" description="Polar residues" evidence="6">
    <location>
        <begin position="47"/>
        <end position="56"/>
    </location>
</feature>
<keyword evidence="5" id="KW-0539">Nucleus</keyword>